<keyword evidence="1" id="KW-0175">Coiled coil</keyword>
<dbReference type="EMBL" id="BGPR01032601">
    <property type="protein sequence ID" value="GBO06186.1"/>
    <property type="molecule type" value="Genomic_DNA"/>
</dbReference>
<dbReference type="PANTHER" id="PTHR46601:SF1">
    <property type="entry name" value="ADF-H DOMAIN-CONTAINING PROTEIN"/>
    <property type="match status" value="1"/>
</dbReference>
<evidence type="ECO:0000313" key="3">
    <source>
        <dbReference type="Proteomes" id="UP000499080"/>
    </source>
</evidence>
<feature type="coiled-coil region" evidence="1">
    <location>
        <begin position="48"/>
        <end position="90"/>
    </location>
</feature>
<sequence>MEKTSTERSREYRKRLKLNPELHLQLKAKECLRWKERSTKEKVKSKTIKELSIQKEKERSTKEKVKSKTIKELSIQKEKERLRKANWRKRKLGLSKGQESAPISSYSSPSALRKAVELQCLKQNLKEDEAIRQQNEIMNVHWCSTQVTIFTAIVYYKENGTIVHNCYGVISDDMQHDKNTIFAYNSLILTDLKEKLMCIQKVHYWRDGLSSQFKNRFTLGNLVHHESDFGFPADWSFFETSHGKGPADGVGAKLKCYVNSRI</sequence>
<name>A0A4Y2U3E0_ARAVE</name>
<comment type="caution">
    <text evidence="2">The sequence shown here is derived from an EMBL/GenBank/DDBJ whole genome shotgun (WGS) entry which is preliminary data.</text>
</comment>
<dbReference type="OrthoDB" id="10062343at2759"/>
<dbReference type="AlphaFoldDB" id="A0A4Y2U3E0"/>
<dbReference type="Proteomes" id="UP000499080">
    <property type="component" value="Unassembled WGS sequence"/>
</dbReference>
<dbReference type="PANTHER" id="PTHR46601">
    <property type="entry name" value="ULP_PROTEASE DOMAIN-CONTAINING PROTEIN"/>
    <property type="match status" value="1"/>
</dbReference>
<accession>A0A4Y2U3E0</accession>
<reference evidence="2 3" key="1">
    <citation type="journal article" date="2019" name="Sci. Rep.">
        <title>Orb-weaving spider Araneus ventricosus genome elucidates the spidroin gene catalogue.</title>
        <authorList>
            <person name="Kono N."/>
            <person name="Nakamura H."/>
            <person name="Ohtoshi R."/>
            <person name="Moran D.A.P."/>
            <person name="Shinohara A."/>
            <person name="Yoshida Y."/>
            <person name="Fujiwara M."/>
            <person name="Mori M."/>
            <person name="Tomita M."/>
            <person name="Arakawa K."/>
        </authorList>
    </citation>
    <scope>NUCLEOTIDE SEQUENCE [LARGE SCALE GENOMIC DNA]</scope>
</reference>
<organism evidence="2 3">
    <name type="scientific">Araneus ventricosus</name>
    <name type="common">Orbweaver spider</name>
    <name type="synonym">Epeira ventricosa</name>
    <dbReference type="NCBI Taxonomy" id="182803"/>
    <lineage>
        <taxon>Eukaryota</taxon>
        <taxon>Metazoa</taxon>
        <taxon>Ecdysozoa</taxon>
        <taxon>Arthropoda</taxon>
        <taxon>Chelicerata</taxon>
        <taxon>Arachnida</taxon>
        <taxon>Araneae</taxon>
        <taxon>Araneomorphae</taxon>
        <taxon>Entelegynae</taxon>
        <taxon>Araneoidea</taxon>
        <taxon>Araneidae</taxon>
        <taxon>Araneus</taxon>
    </lineage>
</organism>
<protein>
    <submittedName>
        <fullName evidence="2">Uncharacterized protein</fullName>
    </submittedName>
</protein>
<evidence type="ECO:0000313" key="2">
    <source>
        <dbReference type="EMBL" id="GBO06186.1"/>
    </source>
</evidence>
<evidence type="ECO:0000256" key="1">
    <source>
        <dbReference type="SAM" id="Coils"/>
    </source>
</evidence>
<keyword evidence="3" id="KW-1185">Reference proteome</keyword>
<gene>
    <name evidence="2" type="ORF">AVEN_33755_1</name>
</gene>
<proteinExistence type="predicted"/>